<sequence length="334" mass="36348">FSRFIHLTTTRVMMGASKSNLAKLRKKTGYPFGNCKKALEVNNNDLEKAEKWLEDQAKALGWSKAMKMESRNTPQGLVGIAWDKQYAAMVEVNCETDFVSKNDRFQKLVDIVARTCLHHSKTDNPSPKSISKVMLEGEEMGKLLAADQQSLSDHVVKNIAMVGERLVLRRAALVSAQPSLQLSALTHPVTGASANNTSFLGKYGAVLIYSSASRDDRTASLAKQLCQHVIGMNPTKIEPSPDDPAPDPVKPVERERAVGTGDGEEEEGETVEPGGGEEETVMMRQTFLLDADRTVADVVAEGNIKVEDFVRFECGEGLNPESEEVAAKVAQAGG</sequence>
<feature type="domain" description="Translation elongation factor EFTs/EF1B dimerisation" evidence="6">
    <location>
        <begin position="87"/>
        <end position="316"/>
    </location>
</feature>
<dbReference type="AlphaFoldDB" id="A0A1B6HX02"/>
<proteinExistence type="inferred from homology"/>
<evidence type="ECO:0000313" key="7">
    <source>
        <dbReference type="EMBL" id="JAS79208.1"/>
    </source>
</evidence>
<dbReference type="SUPFAM" id="SSF54713">
    <property type="entry name" value="Elongation factor Ts (EF-Ts), dimerisation domain"/>
    <property type="match status" value="1"/>
</dbReference>
<organism evidence="7">
    <name type="scientific">Homalodisca liturata</name>
    <dbReference type="NCBI Taxonomy" id="320908"/>
    <lineage>
        <taxon>Eukaryota</taxon>
        <taxon>Metazoa</taxon>
        <taxon>Ecdysozoa</taxon>
        <taxon>Arthropoda</taxon>
        <taxon>Hexapoda</taxon>
        <taxon>Insecta</taxon>
        <taxon>Pterygota</taxon>
        <taxon>Neoptera</taxon>
        <taxon>Paraneoptera</taxon>
        <taxon>Hemiptera</taxon>
        <taxon>Auchenorrhyncha</taxon>
        <taxon>Membracoidea</taxon>
        <taxon>Cicadellidae</taxon>
        <taxon>Cicadellinae</taxon>
        <taxon>Proconiini</taxon>
        <taxon>Homalodisca</taxon>
    </lineage>
</organism>
<name>A0A1B6HX02_9HEMI</name>
<dbReference type="SUPFAM" id="SSF46934">
    <property type="entry name" value="UBA-like"/>
    <property type="match status" value="1"/>
</dbReference>
<dbReference type="Pfam" id="PF25025">
    <property type="entry name" value="EF-Ts_N"/>
    <property type="match status" value="1"/>
</dbReference>
<dbReference type="NCBIfam" id="TIGR00116">
    <property type="entry name" value="tsf"/>
    <property type="match status" value="1"/>
</dbReference>
<accession>A0A1B6HX02</accession>
<gene>
    <name evidence="7" type="ORF">g.20069</name>
</gene>
<dbReference type="GO" id="GO:0005739">
    <property type="term" value="C:mitochondrion"/>
    <property type="evidence" value="ECO:0007669"/>
    <property type="project" value="GOC"/>
</dbReference>
<dbReference type="Gene3D" id="3.30.479.20">
    <property type="entry name" value="Elongation factor Ts, dimerisation domain"/>
    <property type="match status" value="2"/>
</dbReference>
<feature type="non-terminal residue" evidence="7">
    <location>
        <position position="1"/>
    </location>
</feature>
<dbReference type="HAMAP" id="MF_00050">
    <property type="entry name" value="EF_Ts"/>
    <property type="match status" value="1"/>
</dbReference>
<evidence type="ECO:0000256" key="5">
    <source>
        <dbReference type="SAM" id="MobiDB-lite"/>
    </source>
</evidence>
<comment type="similarity">
    <text evidence="1 4">Belongs to the EF-Ts family.</text>
</comment>
<dbReference type="InterPro" id="IPR009060">
    <property type="entry name" value="UBA-like_sf"/>
</dbReference>
<dbReference type="InterPro" id="IPR001816">
    <property type="entry name" value="Transl_elong_EFTs/EF1B"/>
</dbReference>
<dbReference type="InterPro" id="IPR036402">
    <property type="entry name" value="EF-Ts_dimer_sf"/>
</dbReference>
<dbReference type="Pfam" id="PF00889">
    <property type="entry name" value="EF_TS"/>
    <property type="match status" value="1"/>
</dbReference>
<feature type="region of interest" description="Disordered" evidence="5">
    <location>
        <begin position="233"/>
        <end position="278"/>
    </location>
</feature>
<dbReference type="CDD" id="cd14275">
    <property type="entry name" value="UBA_EF-Ts"/>
    <property type="match status" value="1"/>
</dbReference>
<evidence type="ECO:0000256" key="3">
    <source>
        <dbReference type="ARBA" id="ARBA00022917"/>
    </source>
</evidence>
<evidence type="ECO:0000259" key="6">
    <source>
        <dbReference type="Pfam" id="PF00889"/>
    </source>
</evidence>
<dbReference type="InterPro" id="IPR014039">
    <property type="entry name" value="Transl_elong_EFTs/EF1B_dimer"/>
</dbReference>
<dbReference type="PROSITE" id="PS01127">
    <property type="entry name" value="EF_TS_2"/>
    <property type="match status" value="1"/>
</dbReference>
<reference evidence="7" key="1">
    <citation type="submission" date="2015-11" db="EMBL/GenBank/DDBJ databases">
        <title>De novo transcriptome assembly of four potential Pierce s Disease insect vectors from Arizona vineyards.</title>
        <authorList>
            <person name="Tassone E.E."/>
        </authorList>
    </citation>
    <scope>NUCLEOTIDE SEQUENCE</scope>
</reference>
<dbReference type="GO" id="GO:0003746">
    <property type="term" value="F:translation elongation factor activity"/>
    <property type="evidence" value="ECO:0007669"/>
    <property type="project" value="UniProtKB-KW"/>
</dbReference>
<dbReference type="Gene3D" id="1.10.8.10">
    <property type="entry name" value="DNA helicase RuvA subunit, C-terminal domain"/>
    <property type="match status" value="1"/>
</dbReference>
<dbReference type="InterPro" id="IPR018101">
    <property type="entry name" value="Transl_elong_Ts_CS"/>
</dbReference>
<dbReference type="EMBL" id="GECU01028498">
    <property type="protein sequence ID" value="JAS79208.1"/>
    <property type="molecule type" value="Transcribed_RNA"/>
</dbReference>
<evidence type="ECO:0000256" key="2">
    <source>
        <dbReference type="ARBA" id="ARBA00022768"/>
    </source>
</evidence>
<feature type="compositionally biased region" description="Acidic residues" evidence="5">
    <location>
        <begin position="262"/>
        <end position="278"/>
    </location>
</feature>
<protein>
    <recommendedName>
        <fullName evidence="4">Elongation factor Ts</fullName>
    </recommendedName>
</protein>
<evidence type="ECO:0000256" key="4">
    <source>
        <dbReference type="RuleBase" id="RU000642"/>
    </source>
</evidence>
<evidence type="ECO:0000256" key="1">
    <source>
        <dbReference type="ARBA" id="ARBA00005532"/>
    </source>
</evidence>
<dbReference type="GO" id="GO:0070125">
    <property type="term" value="P:mitochondrial translational elongation"/>
    <property type="evidence" value="ECO:0007669"/>
    <property type="project" value="TreeGrafter"/>
</dbReference>
<dbReference type="PANTHER" id="PTHR11741:SF0">
    <property type="entry name" value="ELONGATION FACTOR TS, MITOCHONDRIAL"/>
    <property type="match status" value="1"/>
</dbReference>
<keyword evidence="3 4" id="KW-0648">Protein biosynthesis</keyword>
<dbReference type="PANTHER" id="PTHR11741">
    <property type="entry name" value="ELONGATION FACTOR TS"/>
    <property type="match status" value="1"/>
</dbReference>
<keyword evidence="2 4" id="KW-0251">Elongation factor</keyword>
<comment type="function">
    <text evidence="4">Associates with the EF-Tu.GDP complex and induces the exchange of GDP to GTP. It remains bound to the aminoacyl-tRNA.EF-Tu.GTP complex up to the GTP hydrolysis stage on the ribosome.</text>
</comment>